<accession>A0A0B1T2I9</accession>
<keyword evidence="7" id="KW-0769">Symport</keyword>
<organism evidence="8 9">
    <name type="scientific">Oesophagostomum dentatum</name>
    <name type="common">Nodular worm</name>
    <dbReference type="NCBI Taxonomy" id="61180"/>
    <lineage>
        <taxon>Eukaryota</taxon>
        <taxon>Metazoa</taxon>
        <taxon>Ecdysozoa</taxon>
        <taxon>Nematoda</taxon>
        <taxon>Chromadorea</taxon>
        <taxon>Rhabditida</taxon>
        <taxon>Rhabditina</taxon>
        <taxon>Rhabditomorpha</taxon>
        <taxon>Strongyloidea</taxon>
        <taxon>Strongylidae</taxon>
        <taxon>Oesophagostomum</taxon>
    </lineage>
</organism>
<reference evidence="8 9" key="1">
    <citation type="submission" date="2014-03" db="EMBL/GenBank/DDBJ databases">
        <title>Draft genome of the hookworm Oesophagostomum dentatum.</title>
        <authorList>
            <person name="Mitreva M."/>
        </authorList>
    </citation>
    <scope>NUCLEOTIDE SEQUENCE [LARGE SCALE GENOMIC DNA]</scope>
    <source>
        <strain evidence="8 9">OD-Hann</strain>
    </source>
</reference>
<dbReference type="GO" id="GO:0005886">
    <property type="term" value="C:plasma membrane"/>
    <property type="evidence" value="ECO:0007669"/>
    <property type="project" value="TreeGrafter"/>
</dbReference>
<dbReference type="GO" id="GO:0015501">
    <property type="term" value="F:glutamate:sodium symporter activity"/>
    <property type="evidence" value="ECO:0007669"/>
    <property type="project" value="TreeGrafter"/>
</dbReference>
<evidence type="ECO:0000256" key="2">
    <source>
        <dbReference type="ARBA" id="ARBA00006148"/>
    </source>
</evidence>
<dbReference type="InterPro" id="IPR001991">
    <property type="entry name" value="Na-dicarboxylate_symporter"/>
</dbReference>
<dbReference type="GO" id="GO:0005313">
    <property type="term" value="F:L-glutamate transmembrane transporter activity"/>
    <property type="evidence" value="ECO:0007669"/>
    <property type="project" value="TreeGrafter"/>
</dbReference>
<dbReference type="EMBL" id="KN551835">
    <property type="protein sequence ID" value="KHJ91758.1"/>
    <property type="molecule type" value="Genomic_DNA"/>
</dbReference>
<keyword evidence="4 7" id="KW-0812">Transmembrane</keyword>
<evidence type="ECO:0000256" key="1">
    <source>
        <dbReference type="ARBA" id="ARBA00004141"/>
    </source>
</evidence>
<evidence type="ECO:0000313" key="9">
    <source>
        <dbReference type="Proteomes" id="UP000053660"/>
    </source>
</evidence>
<comment type="caution">
    <text evidence="7">Lacks conserved residue(s) required for the propagation of feature annotation.</text>
</comment>
<keyword evidence="3 7" id="KW-0813">Transport</keyword>
<protein>
    <recommendedName>
        <fullName evidence="7">Amino acid transporter</fullName>
    </recommendedName>
</protein>
<evidence type="ECO:0000256" key="5">
    <source>
        <dbReference type="ARBA" id="ARBA00022989"/>
    </source>
</evidence>
<dbReference type="Proteomes" id="UP000053660">
    <property type="component" value="Unassembled WGS sequence"/>
</dbReference>
<evidence type="ECO:0000313" key="8">
    <source>
        <dbReference type="EMBL" id="KHJ91758.1"/>
    </source>
</evidence>
<dbReference type="InterPro" id="IPR050746">
    <property type="entry name" value="DAACS"/>
</dbReference>
<comment type="similarity">
    <text evidence="2 7">Belongs to the dicarboxylate/amino acid:cation symporter (DAACS) (TC 2.A.23) family.</text>
</comment>
<dbReference type="Gene3D" id="1.10.3860.10">
    <property type="entry name" value="Sodium:dicarboxylate symporter"/>
    <property type="match status" value="1"/>
</dbReference>
<keyword evidence="5 7" id="KW-1133">Transmembrane helix</keyword>
<evidence type="ECO:0000256" key="4">
    <source>
        <dbReference type="ARBA" id="ARBA00022692"/>
    </source>
</evidence>
<keyword evidence="9" id="KW-1185">Reference proteome</keyword>
<dbReference type="PANTHER" id="PTHR11958:SF63">
    <property type="entry name" value="AMINO ACID TRANSPORTER"/>
    <property type="match status" value="1"/>
</dbReference>
<dbReference type="Pfam" id="PF00375">
    <property type="entry name" value="SDF"/>
    <property type="match status" value="1"/>
</dbReference>
<evidence type="ECO:0000256" key="7">
    <source>
        <dbReference type="RuleBase" id="RU361216"/>
    </source>
</evidence>
<sequence>MSLSVGQVLTVSVTATLASIGAASIPSAGLVTMMIVLTALGLPVNDISLIIAIDWFLDRLRTSVNVVGDAFGCGFVYHLSKNELDDLTKQAYTCEEQAGNVDDADHHAGTGNFLAVSDQKDEKNNNNTANGVVDV</sequence>
<proteinExistence type="inferred from homology"/>
<evidence type="ECO:0000256" key="3">
    <source>
        <dbReference type="ARBA" id="ARBA00022448"/>
    </source>
</evidence>
<keyword evidence="6 7" id="KW-0472">Membrane</keyword>
<name>A0A0B1T2I9_OESDE</name>
<comment type="subcellular location">
    <subcellularLocation>
        <location evidence="1 7">Membrane</location>
        <topology evidence="1 7">Multi-pass membrane protein</topology>
    </subcellularLocation>
</comment>
<dbReference type="OrthoDB" id="5877963at2759"/>
<dbReference type="GO" id="GO:0015175">
    <property type="term" value="F:neutral L-amino acid transmembrane transporter activity"/>
    <property type="evidence" value="ECO:0007669"/>
    <property type="project" value="TreeGrafter"/>
</dbReference>
<feature type="transmembrane region" description="Helical" evidence="7">
    <location>
        <begin position="28"/>
        <end position="53"/>
    </location>
</feature>
<dbReference type="SUPFAM" id="SSF118215">
    <property type="entry name" value="Proton glutamate symport protein"/>
    <property type="match status" value="1"/>
</dbReference>
<dbReference type="AlphaFoldDB" id="A0A0B1T2I9"/>
<evidence type="ECO:0000256" key="6">
    <source>
        <dbReference type="ARBA" id="ARBA00023136"/>
    </source>
</evidence>
<dbReference type="PANTHER" id="PTHR11958">
    <property type="entry name" value="SODIUM/DICARBOXYLATE SYMPORTER-RELATED"/>
    <property type="match status" value="1"/>
</dbReference>
<gene>
    <name evidence="8" type="ORF">OESDEN_08367</name>
</gene>
<dbReference type="InterPro" id="IPR036458">
    <property type="entry name" value="Na:dicarbo_symporter_sf"/>
</dbReference>
<dbReference type="PRINTS" id="PR00173">
    <property type="entry name" value="EDTRNSPORT"/>
</dbReference>